<sequence>MSNIELTPEVTVSNSDATPALASGQANDALPTAPPALEGFDRWIKDFHKYESILAEVAKASLDTKFKDELNTIEHWFKVLSEPERTASVYTLLQHSTQDQVLFFMSVLQRMVQPKPEPVSLDILSKPKLAKLSLRPPSLSIPLLGSPATPTPLTARSALDEQGHQANLPNLHDPSRWGSTVNTPLPTSVDGIKPTPAASNATAPIPGLGMMNPYTLNMLANAGLSTEAQLLAVQLIMSGLVQPTGVATTQPQAQAKQKKPSLASNWRTPTSARYPASALKSSGLRPTSSLKSAGLKSSGLDSAALPSPREEDFDPEMLNDIPNWLRSLRLHKYTSCFDGLTWQELVVLDDVSLEAKGVAALGARRRLLRTFEHVRKTMGMEEPNSATPTTSAMPTKLPSEYGRMPQSAAPRSKLSINSPVFTPTWDSKVPHSAAPNFSSSPLVEATLPADSATPTDSATPADSATPTDSTDVAV</sequence>
<dbReference type="GO" id="GO:0003729">
    <property type="term" value="F:mRNA binding"/>
    <property type="evidence" value="ECO:0007669"/>
    <property type="project" value="TreeGrafter"/>
</dbReference>
<dbReference type="InterPro" id="IPR057327">
    <property type="entry name" value="Vts1_dom"/>
</dbReference>
<dbReference type="FunCoup" id="B0D8T1">
    <property type="interactions" value="6"/>
</dbReference>
<dbReference type="SMART" id="SM00454">
    <property type="entry name" value="SAM"/>
    <property type="match status" value="1"/>
</dbReference>
<reference evidence="6 7" key="1">
    <citation type="journal article" date="2008" name="Nature">
        <title>The genome of Laccaria bicolor provides insights into mycorrhizal symbiosis.</title>
        <authorList>
            <person name="Martin F."/>
            <person name="Aerts A."/>
            <person name="Ahren D."/>
            <person name="Brun A."/>
            <person name="Danchin E.G.J."/>
            <person name="Duchaussoy F."/>
            <person name="Gibon J."/>
            <person name="Kohler A."/>
            <person name="Lindquist E."/>
            <person name="Pereda V."/>
            <person name="Salamov A."/>
            <person name="Shapiro H.J."/>
            <person name="Wuyts J."/>
            <person name="Blaudez D."/>
            <person name="Buee M."/>
            <person name="Brokstein P."/>
            <person name="Canbaeck B."/>
            <person name="Cohen D."/>
            <person name="Courty P.E."/>
            <person name="Coutinho P.M."/>
            <person name="Delaruelle C."/>
            <person name="Detter J.C."/>
            <person name="Deveau A."/>
            <person name="DiFazio S."/>
            <person name="Duplessis S."/>
            <person name="Fraissinet-Tachet L."/>
            <person name="Lucic E."/>
            <person name="Frey-Klett P."/>
            <person name="Fourrey C."/>
            <person name="Feussner I."/>
            <person name="Gay G."/>
            <person name="Grimwood J."/>
            <person name="Hoegger P.J."/>
            <person name="Jain P."/>
            <person name="Kilaru S."/>
            <person name="Labbe J."/>
            <person name="Lin Y.C."/>
            <person name="Legue V."/>
            <person name="Le Tacon F."/>
            <person name="Marmeisse R."/>
            <person name="Melayah D."/>
            <person name="Montanini B."/>
            <person name="Muratet M."/>
            <person name="Nehls U."/>
            <person name="Niculita-Hirzel H."/>
            <person name="Oudot-Le Secq M.P."/>
            <person name="Peter M."/>
            <person name="Quesneville H."/>
            <person name="Rajashekar B."/>
            <person name="Reich M."/>
            <person name="Rouhier N."/>
            <person name="Schmutz J."/>
            <person name="Yin T."/>
            <person name="Chalot M."/>
            <person name="Henrissat B."/>
            <person name="Kuees U."/>
            <person name="Lucas S."/>
            <person name="Van de Peer Y."/>
            <person name="Podila G.K."/>
            <person name="Polle A."/>
            <person name="Pukkila P.J."/>
            <person name="Richardson P.M."/>
            <person name="Rouze P."/>
            <person name="Sanders I.R."/>
            <person name="Stajich J.E."/>
            <person name="Tunlid A."/>
            <person name="Tuskan G."/>
            <person name="Grigoriev I.V."/>
        </authorList>
    </citation>
    <scope>NUCLEOTIDE SEQUENCE [LARGE SCALE GENOMIC DNA]</scope>
    <source>
        <strain evidence="7">S238N-H82 / ATCC MYA-4686</strain>
    </source>
</reference>
<feature type="compositionally biased region" description="Polar residues" evidence="4">
    <location>
        <begin position="262"/>
        <end position="271"/>
    </location>
</feature>
<evidence type="ECO:0000259" key="5">
    <source>
        <dbReference type="PROSITE" id="PS50105"/>
    </source>
</evidence>
<accession>B0D8T1</accession>
<dbReference type="InterPro" id="IPR013761">
    <property type="entry name" value="SAM/pointed_sf"/>
</dbReference>
<organism evidence="7">
    <name type="scientific">Laccaria bicolor (strain S238N-H82 / ATCC MYA-4686)</name>
    <name type="common">Bicoloured deceiver</name>
    <name type="synonym">Laccaria laccata var. bicolor</name>
    <dbReference type="NCBI Taxonomy" id="486041"/>
    <lineage>
        <taxon>Eukaryota</taxon>
        <taxon>Fungi</taxon>
        <taxon>Dikarya</taxon>
        <taxon>Basidiomycota</taxon>
        <taxon>Agaricomycotina</taxon>
        <taxon>Agaricomycetes</taxon>
        <taxon>Agaricomycetidae</taxon>
        <taxon>Agaricales</taxon>
        <taxon>Agaricineae</taxon>
        <taxon>Hydnangiaceae</taxon>
        <taxon>Laccaria</taxon>
    </lineage>
</organism>
<evidence type="ECO:0000256" key="4">
    <source>
        <dbReference type="SAM" id="MobiDB-lite"/>
    </source>
</evidence>
<evidence type="ECO:0000313" key="7">
    <source>
        <dbReference type="Proteomes" id="UP000001194"/>
    </source>
</evidence>
<feature type="compositionally biased region" description="Polar residues" evidence="4">
    <location>
        <begin position="384"/>
        <end position="393"/>
    </location>
</feature>
<dbReference type="HOGENOM" id="CLU_594416_0_0_1"/>
<evidence type="ECO:0000256" key="2">
    <source>
        <dbReference type="ARBA" id="ARBA00022490"/>
    </source>
</evidence>
<feature type="domain" description="SAM" evidence="5">
    <location>
        <begin position="316"/>
        <end position="377"/>
    </location>
</feature>
<dbReference type="PANTHER" id="PTHR12515">
    <property type="entry name" value="STERILE ALPHA MOTIF DOMAIN CONTAINING PROTEIN 4-RELATED"/>
    <property type="match status" value="1"/>
</dbReference>
<feature type="compositionally biased region" description="Low complexity" evidence="4">
    <location>
        <begin position="288"/>
        <end position="305"/>
    </location>
</feature>
<feature type="region of interest" description="Disordered" evidence="4">
    <location>
        <begin position="427"/>
        <end position="474"/>
    </location>
</feature>
<dbReference type="EMBL" id="DS547100">
    <property type="protein sequence ID" value="EDR09126.1"/>
    <property type="molecule type" value="Genomic_DNA"/>
</dbReference>
<dbReference type="KEGG" id="lbc:LACBIDRAFT_296431"/>
<keyword evidence="7" id="KW-1185">Reference proteome</keyword>
<feature type="compositionally biased region" description="Polar residues" evidence="4">
    <location>
        <begin position="452"/>
        <end position="474"/>
    </location>
</feature>
<dbReference type="SUPFAM" id="SSF47769">
    <property type="entry name" value="SAM/Pointed domain"/>
    <property type="match status" value="1"/>
</dbReference>
<dbReference type="GO" id="GO:0000289">
    <property type="term" value="P:nuclear-transcribed mRNA poly(A) tail shortening"/>
    <property type="evidence" value="ECO:0007669"/>
    <property type="project" value="TreeGrafter"/>
</dbReference>
<dbReference type="AlphaFoldDB" id="B0D8T1"/>
<evidence type="ECO:0000313" key="6">
    <source>
        <dbReference type="EMBL" id="EDR09126.1"/>
    </source>
</evidence>
<comment type="subcellular location">
    <subcellularLocation>
        <location evidence="1">Cytoplasm</location>
    </subcellularLocation>
</comment>
<dbReference type="Pfam" id="PF25479">
    <property type="entry name" value="Vts1"/>
    <property type="match status" value="1"/>
</dbReference>
<dbReference type="PROSITE" id="PS50105">
    <property type="entry name" value="SAM_DOMAIN"/>
    <property type="match status" value="1"/>
</dbReference>
<keyword evidence="2" id="KW-0963">Cytoplasm</keyword>
<gene>
    <name evidence="6" type="ORF">LACBIDRAFT_296431</name>
</gene>
<dbReference type="Proteomes" id="UP000001194">
    <property type="component" value="Unassembled WGS sequence"/>
</dbReference>
<feature type="region of interest" description="Disordered" evidence="4">
    <location>
        <begin position="1"/>
        <end position="31"/>
    </location>
</feature>
<dbReference type="RefSeq" id="XP_001880439.1">
    <property type="nucleotide sequence ID" value="XM_001880404.1"/>
</dbReference>
<dbReference type="PANTHER" id="PTHR12515:SF5">
    <property type="entry name" value="PROTEIN SMAUG"/>
    <property type="match status" value="1"/>
</dbReference>
<dbReference type="InterPro" id="IPR050897">
    <property type="entry name" value="SMAUG/VTS1_RNA-bind"/>
</dbReference>
<evidence type="ECO:0000256" key="1">
    <source>
        <dbReference type="ARBA" id="ARBA00004496"/>
    </source>
</evidence>
<proteinExistence type="predicted"/>
<keyword evidence="3" id="KW-0694">RNA-binding</keyword>
<evidence type="ECO:0000256" key="3">
    <source>
        <dbReference type="ARBA" id="ARBA00022884"/>
    </source>
</evidence>
<feature type="compositionally biased region" description="Polar residues" evidence="4">
    <location>
        <begin position="1"/>
        <end position="17"/>
    </location>
</feature>
<name>B0D8T1_LACBS</name>
<dbReference type="InParanoid" id="B0D8T1"/>
<dbReference type="InterPro" id="IPR001660">
    <property type="entry name" value="SAM"/>
</dbReference>
<dbReference type="GO" id="GO:0000932">
    <property type="term" value="C:P-body"/>
    <property type="evidence" value="ECO:0007669"/>
    <property type="project" value="TreeGrafter"/>
</dbReference>
<feature type="region of interest" description="Disordered" evidence="4">
    <location>
        <begin position="249"/>
        <end position="316"/>
    </location>
</feature>
<dbReference type="OrthoDB" id="2155283at2759"/>
<dbReference type="Gene3D" id="1.10.150.50">
    <property type="entry name" value="Transcription Factor, Ets-1"/>
    <property type="match status" value="1"/>
</dbReference>
<feature type="region of interest" description="Disordered" evidence="4">
    <location>
        <begin position="381"/>
        <end position="415"/>
    </location>
</feature>
<dbReference type="GeneID" id="6075945"/>
<dbReference type="Pfam" id="PF07647">
    <property type="entry name" value="SAM_2"/>
    <property type="match status" value="1"/>
</dbReference>
<protein>
    <submittedName>
        <fullName evidence="6">Predicted protein</fullName>
    </submittedName>
</protein>